<evidence type="ECO:0000313" key="2">
    <source>
        <dbReference type="Proteomes" id="UP001304769"/>
    </source>
</evidence>
<dbReference type="SUPFAM" id="SSF54060">
    <property type="entry name" value="His-Me finger endonucleases"/>
    <property type="match status" value="1"/>
</dbReference>
<dbReference type="EMBL" id="JAYGGQ010000019">
    <property type="protein sequence ID" value="MEA5456917.1"/>
    <property type="molecule type" value="Genomic_DNA"/>
</dbReference>
<accession>A0ABU5TB43</accession>
<sequence length="168" mass="18442">MTGVLEERFWAKVVKGPRPDDCWIWTGAVADDGYGRFSYTEAGRHKSLRPNRLAYALVHGRELAGIDDPLAGLGEVMHHCDVPICVHAAVAPDESHLHEGTNRENMIDRAQKGRATNGSALRWRGLPRADFAARSRALRDEVRAHGWGRPGRIAALMGGADPDAPTLF</sequence>
<dbReference type="RefSeq" id="WP_323280827.1">
    <property type="nucleotide sequence ID" value="NZ_JAYGGQ010000019.1"/>
</dbReference>
<evidence type="ECO:0008006" key="3">
    <source>
        <dbReference type="Google" id="ProtNLM"/>
    </source>
</evidence>
<evidence type="ECO:0000313" key="1">
    <source>
        <dbReference type="EMBL" id="MEA5456917.1"/>
    </source>
</evidence>
<keyword evidence="2" id="KW-1185">Reference proteome</keyword>
<comment type="caution">
    <text evidence="1">The sequence shown here is derived from an EMBL/GenBank/DDBJ whole genome shotgun (WGS) entry which is preliminary data.</text>
</comment>
<gene>
    <name evidence="1" type="ORF">SPF06_19515</name>
</gene>
<protein>
    <recommendedName>
        <fullName evidence="3">HNH nuclease domain-containing protein</fullName>
    </recommendedName>
</protein>
<dbReference type="Proteomes" id="UP001304769">
    <property type="component" value="Unassembled WGS sequence"/>
</dbReference>
<reference evidence="1 2" key="1">
    <citation type="submission" date="2023-12" db="EMBL/GenBank/DDBJ databases">
        <title>Sinomonas terricola sp. nov, isolated from litchi orchard soil in Guangdong, PR China.</title>
        <authorList>
            <person name="Jiaxin W."/>
            <person name="Yang Z."/>
            <person name="Honghui Z."/>
        </authorList>
    </citation>
    <scope>NUCLEOTIDE SEQUENCE [LARGE SCALE GENOMIC DNA]</scope>
    <source>
        <strain evidence="1 2">JGH33</strain>
    </source>
</reference>
<dbReference type="InterPro" id="IPR044925">
    <property type="entry name" value="His-Me_finger_sf"/>
</dbReference>
<name>A0ABU5TB43_9MICC</name>
<organism evidence="1 2">
    <name type="scientific">Sinomonas terricola</name>
    <dbReference type="NCBI Taxonomy" id="3110330"/>
    <lineage>
        <taxon>Bacteria</taxon>
        <taxon>Bacillati</taxon>
        <taxon>Actinomycetota</taxon>
        <taxon>Actinomycetes</taxon>
        <taxon>Micrococcales</taxon>
        <taxon>Micrococcaceae</taxon>
        <taxon>Sinomonas</taxon>
    </lineage>
</organism>
<proteinExistence type="predicted"/>